<gene>
    <name evidence="2" type="ORF">R3P38DRAFT_2799788</name>
</gene>
<evidence type="ECO:0000313" key="2">
    <source>
        <dbReference type="EMBL" id="KAK6996471.1"/>
    </source>
</evidence>
<protein>
    <recommendedName>
        <fullName evidence="4">BZIP domain-containing protein</fullName>
    </recommendedName>
</protein>
<evidence type="ECO:0000313" key="3">
    <source>
        <dbReference type="Proteomes" id="UP001362999"/>
    </source>
</evidence>
<organism evidence="2 3">
    <name type="scientific">Favolaschia claudopus</name>
    <dbReference type="NCBI Taxonomy" id="2862362"/>
    <lineage>
        <taxon>Eukaryota</taxon>
        <taxon>Fungi</taxon>
        <taxon>Dikarya</taxon>
        <taxon>Basidiomycota</taxon>
        <taxon>Agaricomycotina</taxon>
        <taxon>Agaricomycetes</taxon>
        <taxon>Agaricomycetidae</taxon>
        <taxon>Agaricales</taxon>
        <taxon>Marasmiineae</taxon>
        <taxon>Mycenaceae</taxon>
        <taxon>Favolaschia</taxon>
    </lineage>
</organism>
<feature type="compositionally biased region" description="Basic and acidic residues" evidence="1">
    <location>
        <begin position="203"/>
        <end position="219"/>
    </location>
</feature>
<evidence type="ECO:0000256" key="1">
    <source>
        <dbReference type="SAM" id="MobiDB-lite"/>
    </source>
</evidence>
<dbReference type="Proteomes" id="UP001362999">
    <property type="component" value="Unassembled WGS sequence"/>
</dbReference>
<keyword evidence="3" id="KW-1185">Reference proteome</keyword>
<feature type="region of interest" description="Disordered" evidence="1">
    <location>
        <begin position="129"/>
        <end position="157"/>
    </location>
</feature>
<sequence>MARSKGRNKALPALDEDKFRPTRAHRKSDAAKRATAEAKKERRRQYYARDAEKIREKNRIHIAKTRAETTQASELTAAELEVSETLAQMQADRTQVSFHDAGGNSPTWRANAEIAIDKEITALWEEGERICPSDSDDEEGMEDLGETTKTDRNRSSLLRARQRRRLLLLQTLGPRYSSRHSPSPDPPSPSPKTRLPSLYDKLFSTRREESERQDGPVDR</sequence>
<dbReference type="EMBL" id="JAWWNJ010000097">
    <property type="protein sequence ID" value="KAK6996471.1"/>
    <property type="molecule type" value="Genomic_DNA"/>
</dbReference>
<evidence type="ECO:0008006" key="4">
    <source>
        <dbReference type="Google" id="ProtNLM"/>
    </source>
</evidence>
<name>A0AAV9ZZB2_9AGAR</name>
<feature type="compositionally biased region" description="Low complexity" evidence="1">
    <location>
        <begin position="169"/>
        <end position="181"/>
    </location>
</feature>
<feature type="compositionally biased region" description="Acidic residues" evidence="1">
    <location>
        <begin position="134"/>
        <end position="145"/>
    </location>
</feature>
<comment type="caution">
    <text evidence="2">The sequence shown here is derived from an EMBL/GenBank/DDBJ whole genome shotgun (WGS) entry which is preliminary data.</text>
</comment>
<feature type="region of interest" description="Disordered" evidence="1">
    <location>
        <begin position="169"/>
        <end position="219"/>
    </location>
</feature>
<feature type="region of interest" description="Disordered" evidence="1">
    <location>
        <begin position="1"/>
        <end position="50"/>
    </location>
</feature>
<proteinExistence type="predicted"/>
<feature type="compositionally biased region" description="Basic and acidic residues" evidence="1">
    <location>
        <begin position="27"/>
        <end position="40"/>
    </location>
</feature>
<accession>A0AAV9ZZB2</accession>
<reference evidence="2 3" key="1">
    <citation type="journal article" date="2024" name="J Genomics">
        <title>Draft genome sequencing and assembly of Favolaschia claudopus CIRM-BRFM 2984 isolated from oak limbs.</title>
        <authorList>
            <person name="Navarro D."/>
            <person name="Drula E."/>
            <person name="Chaduli D."/>
            <person name="Cazenave R."/>
            <person name="Ahrendt S."/>
            <person name="Wang J."/>
            <person name="Lipzen A."/>
            <person name="Daum C."/>
            <person name="Barry K."/>
            <person name="Grigoriev I.V."/>
            <person name="Favel A."/>
            <person name="Rosso M.N."/>
            <person name="Martin F."/>
        </authorList>
    </citation>
    <scope>NUCLEOTIDE SEQUENCE [LARGE SCALE GENOMIC DNA]</scope>
    <source>
        <strain evidence="2 3">CIRM-BRFM 2984</strain>
    </source>
</reference>
<dbReference type="AlphaFoldDB" id="A0AAV9ZZB2"/>